<dbReference type="PANTHER" id="PTHR23504">
    <property type="entry name" value="MAJOR FACILITATOR SUPERFAMILY DOMAIN-CONTAINING PROTEIN 10"/>
    <property type="match status" value="1"/>
</dbReference>
<keyword evidence="3 7" id="KW-0812">Transmembrane</keyword>
<protein>
    <recommendedName>
        <fullName evidence="8">Major facilitator superfamily (MFS) profile domain-containing protein</fullName>
    </recommendedName>
</protein>
<dbReference type="PROSITE" id="PS50850">
    <property type="entry name" value="MFS"/>
    <property type="match status" value="1"/>
</dbReference>
<dbReference type="Gene3D" id="1.20.1250.20">
    <property type="entry name" value="MFS general substrate transporter like domains"/>
    <property type="match status" value="1"/>
</dbReference>
<feature type="transmembrane region" description="Helical" evidence="7">
    <location>
        <begin position="418"/>
        <end position="438"/>
    </location>
</feature>
<feature type="transmembrane region" description="Helical" evidence="7">
    <location>
        <begin position="317"/>
        <end position="340"/>
    </location>
</feature>
<evidence type="ECO:0000256" key="2">
    <source>
        <dbReference type="ARBA" id="ARBA00022448"/>
    </source>
</evidence>
<organism evidence="9 10">
    <name type="scientific">Diaporthe eres</name>
    <name type="common">Phomopsis oblonga</name>
    <dbReference type="NCBI Taxonomy" id="83184"/>
    <lineage>
        <taxon>Eukaryota</taxon>
        <taxon>Fungi</taxon>
        <taxon>Dikarya</taxon>
        <taxon>Ascomycota</taxon>
        <taxon>Pezizomycotina</taxon>
        <taxon>Sordariomycetes</taxon>
        <taxon>Sordariomycetidae</taxon>
        <taxon>Diaporthales</taxon>
        <taxon>Diaporthaceae</taxon>
        <taxon>Diaporthe</taxon>
        <taxon>Diaporthe eres species complex</taxon>
    </lineage>
</organism>
<dbReference type="Proteomes" id="UP001430848">
    <property type="component" value="Unassembled WGS sequence"/>
</dbReference>
<keyword evidence="4 7" id="KW-1133">Transmembrane helix</keyword>
<comment type="subcellular location">
    <subcellularLocation>
        <location evidence="1">Membrane</location>
        <topology evidence="1">Multi-pass membrane protein</topology>
    </subcellularLocation>
</comment>
<accession>A0ABR1PKM0</accession>
<feature type="transmembrane region" description="Helical" evidence="7">
    <location>
        <begin position="55"/>
        <end position="80"/>
    </location>
</feature>
<feature type="transmembrane region" description="Helical" evidence="7">
    <location>
        <begin position="21"/>
        <end position="43"/>
    </location>
</feature>
<evidence type="ECO:0000256" key="6">
    <source>
        <dbReference type="SAM" id="MobiDB-lite"/>
    </source>
</evidence>
<feature type="compositionally biased region" description="Basic and acidic residues" evidence="6">
    <location>
        <begin position="187"/>
        <end position="197"/>
    </location>
</feature>
<dbReference type="InterPro" id="IPR011701">
    <property type="entry name" value="MFS"/>
</dbReference>
<dbReference type="EMBL" id="JAKNSF020000005">
    <property type="protein sequence ID" value="KAK7738915.1"/>
    <property type="molecule type" value="Genomic_DNA"/>
</dbReference>
<dbReference type="PANTHER" id="PTHR23504:SF15">
    <property type="entry name" value="MAJOR FACILITATOR SUPERFAMILY (MFS) PROFILE DOMAIN-CONTAINING PROTEIN"/>
    <property type="match status" value="1"/>
</dbReference>
<feature type="region of interest" description="Disordered" evidence="6">
    <location>
        <begin position="178"/>
        <end position="207"/>
    </location>
</feature>
<feature type="transmembrane region" description="Helical" evidence="7">
    <location>
        <begin position="120"/>
        <end position="142"/>
    </location>
</feature>
<gene>
    <name evidence="9" type="ORF">SLS63_002252</name>
</gene>
<dbReference type="Pfam" id="PF07690">
    <property type="entry name" value="MFS_1"/>
    <property type="match status" value="2"/>
</dbReference>
<evidence type="ECO:0000256" key="7">
    <source>
        <dbReference type="SAM" id="Phobius"/>
    </source>
</evidence>
<proteinExistence type="predicted"/>
<sequence>MSIFPYIYYMVRDFGVNEKDISFYAGMVTSAFTFAEFSTGMLWGRLSDKIGRKPVLLTGLAGTAISVLAFGFAPNIWVALLARALGGLLNGNIGVLQTTVAELVTVKEHQPGTIWEKYPYLLPNLFSAATCVFGVIIGILFLEETHADKKSRHDPGLALGKCIARYFSRKREDLKEDDASETSSLLSRHESLPDYRTTENSPLLSSTPAADMEAQPLLDTDVVDNRLRASTERTEKITIPAREAFTRPVIMNIVSYGILAFSPTPKEAQPISLPFKFVDGFDMDQKTIGVILSVQGIYQLFATVFLFPFVVKRIGTLHLFRLLAMTYFFLYFFTPYLVLLPDNLRMVGVYVAVVWRCTFSSMAYPSNAILLTNSAPTLQTLGTINGVAASTASLCRAFGPTITGALYAVGLSTGYSGLAWWCNGLVTVAGALFSFQITEPKGRMDAEKVDEDEEAANEAATVAAASELQPEVVPGRLSIDMVRRASQVDL</sequence>
<keyword evidence="2" id="KW-0813">Transport</keyword>
<name>A0ABR1PKM0_DIAER</name>
<dbReference type="SUPFAM" id="SSF103473">
    <property type="entry name" value="MFS general substrate transporter"/>
    <property type="match status" value="1"/>
</dbReference>
<dbReference type="InterPro" id="IPR020846">
    <property type="entry name" value="MFS_dom"/>
</dbReference>
<feature type="compositionally biased region" description="Polar residues" evidence="6">
    <location>
        <begin position="198"/>
        <end position="207"/>
    </location>
</feature>
<comment type="caution">
    <text evidence="9">The sequence shown here is derived from an EMBL/GenBank/DDBJ whole genome shotgun (WGS) entry which is preliminary data.</text>
</comment>
<evidence type="ECO:0000259" key="8">
    <source>
        <dbReference type="PROSITE" id="PS50850"/>
    </source>
</evidence>
<feature type="domain" description="Major facilitator superfamily (MFS) profile" evidence="8">
    <location>
        <begin position="1"/>
        <end position="442"/>
    </location>
</feature>
<reference evidence="9 10" key="1">
    <citation type="submission" date="2024-02" db="EMBL/GenBank/DDBJ databases">
        <title>De novo assembly and annotation of 12 fungi associated with fruit tree decline syndrome in Ontario, Canada.</title>
        <authorList>
            <person name="Sulman M."/>
            <person name="Ellouze W."/>
            <person name="Ilyukhin E."/>
        </authorList>
    </citation>
    <scope>NUCLEOTIDE SEQUENCE [LARGE SCALE GENOMIC DNA]</scope>
    <source>
        <strain evidence="9 10">M169</strain>
    </source>
</reference>
<dbReference type="InterPro" id="IPR036259">
    <property type="entry name" value="MFS_trans_sf"/>
</dbReference>
<feature type="transmembrane region" description="Helical" evidence="7">
    <location>
        <begin position="290"/>
        <end position="311"/>
    </location>
</feature>
<evidence type="ECO:0000256" key="5">
    <source>
        <dbReference type="ARBA" id="ARBA00023136"/>
    </source>
</evidence>
<keyword evidence="5 7" id="KW-0472">Membrane</keyword>
<evidence type="ECO:0000313" key="10">
    <source>
        <dbReference type="Proteomes" id="UP001430848"/>
    </source>
</evidence>
<evidence type="ECO:0000256" key="1">
    <source>
        <dbReference type="ARBA" id="ARBA00004141"/>
    </source>
</evidence>
<evidence type="ECO:0000256" key="3">
    <source>
        <dbReference type="ARBA" id="ARBA00022692"/>
    </source>
</evidence>
<keyword evidence="10" id="KW-1185">Reference proteome</keyword>
<evidence type="ECO:0000313" key="9">
    <source>
        <dbReference type="EMBL" id="KAK7738915.1"/>
    </source>
</evidence>
<evidence type="ECO:0000256" key="4">
    <source>
        <dbReference type="ARBA" id="ARBA00022989"/>
    </source>
</evidence>